<dbReference type="InParanoid" id="A0A286UXB2"/>
<dbReference type="InterPro" id="IPR000182">
    <property type="entry name" value="GNAT_dom"/>
</dbReference>
<proteinExistence type="predicted"/>
<dbReference type="InterPro" id="IPR052742">
    <property type="entry name" value="Mito_N-acetyltransferase"/>
</dbReference>
<keyword evidence="4" id="KW-1185">Reference proteome</keyword>
<sequence>MSAYGALLKSSQSPKGVLAPTVWKVDNVSRRKTEGSESEQQGQTQEGKKTGEIVMFHLTLETAPGDLVGYMSDEFLEELARGRTYPQELIIKTEEGEEKQVYGRREFEGYFFAGDVLVGLLVDSEERVIDSSSEGGKEGKEVDPTQVTLEGVRRGREWKECVTGFYYVKPNYPGRSSHICNGGFVVPHASRGKGFARILARSYLHYAPRLGFSASVFNLVFVDNVASIRLWEALGFEKVGRIPKAGRLRRKDGEGEEYVDAWVIHKEFDPIN</sequence>
<dbReference type="PROSITE" id="PS51186">
    <property type="entry name" value="GNAT"/>
    <property type="match status" value="1"/>
</dbReference>
<evidence type="ECO:0000313" key="3">
    <source>
        <dbReference type="EMBL" id="PAV24216.1"/>
    </source>
</evidence>
<dbReference type="GO" id="GO:0005634">
    <property type="term" value="C:nucleus"/>
    <property type="evidence" value="ECO:0007669"/>
    <property type="project" value="TreeGrafter"/>
</dbReference>
<dbReference type="OrthoDB" id="10264707at2759"/>
<feature type="region of interest" description="Disordered" evidence="1">
    <location>
        <begin position="28"/>
        <end position="50"/>
    </location>
</feature>
<dbReference type="PANTHER" id="PTHR43138:SF1">
    <property type="entry name" value="N-ACETYLTRANSFERASE ACA1"/>
    <property type="match status" value="1"/>
</dbReference>
<organism evidence="3 4">
    <name type="scientific">Pyrrhoderma noxium</name>
    <dbReference type="NCBI Taxonomy" id="2282107"/>
    <lineage>
        <taxon>Eukaryota</taxon>
        <taxon>Fungi</taxon>
        <taxon>Dikarya</taxon>
        <taxon>Basidiomycota</taxon>
        <taxon>Agaricomycotina</taxon>
        <taxon>Agaricomycetes</taxon>
        <taxon>Hymenochaetales</taxon>
        <taxon>Hymenochaetaceae</taxon>
        <taxon>Pyrrhoderma</taxon>
    </lineage>
</organism>
<feature type="domain" description="N-acetyltransferase" evidence="2">
    <location>
        <begin position="115"/>
        <end position="254"/>
    </location>
</feature>
<gene>
    <name evidence="3" type="ORF">PNOK_0128400</name>
</gene>
<evidence type="ECO:0000259" key="2">
    <source>
        <dbReference type="PROSITE" id="PS51186"/>
    </source>
</evidence>
<dbReference type="InterPro" id="IPR016181">
    <property type="entry name" value="Acyl_CoA_acyltransferase"/>
</dbReference>
<dbReference type="Gene3D" id="3.40.630.30">
    <property type="match status" value="1"/>
</dbReference>
<dbReference type="PANTHER" id="PTHR43138">
    <property type="entry name" value="ACETYLTRANSFERASE, GNAT FAMILY"/>
    <property type="match status" value="1"/>
</dbReference>
<dbReference type="Proteomes" id="UP000217199">
    <property type="component" value="Unassembled WGS sequence"/>
</dbReference>
<dbReference type="Pfam" id="PF00583">
    <property type="entry name" value="Acetyltransf_1"/>
    <property type="match status" value="1"/>
</dbReference>
<name>A0A286UXB2_9AGAM</name>
<evidence type="ECO:0000313" key="4">
    <source>
        <dbReference type="Proteomes" id="UP000217199"/>
    </source>
</evidence>
<evidence type="ECO:0000256" key="1">
    <source>
        <dbReference type="SAM" id="MobiDB-lite"/>
    </source>
</evidence>
<reference evidence="3 4" key="1">
    <citation type="journal article" date="2017" name="Mol. Ecol.">
        <title>Comparative and population genomic landscape of Phellinus noxius: A hypervariable fungus causing root rot in trees.</title>
        <authorList>
            <person name="Chung C.L."/>
            <person name="Lee T.J."/>
            <person name="Akiba M."/>
            <person name="Lee H.H."/>
            <person name="Kuo T.H."/>
            <person name="Liu D."/>
            <person name="Ke H.M."/>
            <person name="Yokoi T."/>
            <person name="Roa M.B."/>
            <person name="Lu M.J."/>
            <person name="Chang Y.Y."/>
            <person name="Ann P.J."/>
            <person name="Tsai J.N."/>
            <person name="Chen C.Y."/>
            <person name="Tzean S.S."/>
            <person name="Ota Y."/>
            <person name="Hattori T."/>
            <person name="Sahashi N."/>
            <person name="Liou R.F."/>
            <person name="Kikuchi T."/>
            <person name="Tsai I.J."/>
        </authorList>
    </citation>
    <scope>NUCLEOTIDE SEQUENCE [LARGE SCALE GENOMIC DNA]</scope>
    <source>
        <strain evidence="3 4">FFPRI411160</strain>
    </source>
</reference>
<accession>A0A286UXB2</accession>
<dbReference type="SUPFAM" id="SSF55729">
    <property type="entry name" value="Acyl-CoA N-acyltransferases (Nat)"/>
    <property type="match status" value="1"/>
</dbReference>
<dbReference type="GO" id="GO:0016747">
    <property type="term" value="F:acyltransferase activity, transferring groups other than amino-acyl groups"/>
    <property type="evidence" value="ECO:0007669"/>
    <property type="project" value="InterPro"/>
</dbReference>
<comment type="caution">
    <text evidence="3">The sequence shown here is derived from an EMBL/GenBank/DDBJ whole genome shotgun (WGS) entry which is preliminary data.</text>
</comment>
<protein>
    <submittedName>
        <fullName evidence="3">Acyl-N-acyltransferase</fullName>
    </submittedName>
</protein>
<dbReference type="STRING" id="2282107.A0A286UXB2"/>
<dbReference type="EMBL" id="NBII01000001">
    <property type="protein sequence ID" value="PAV24216.1"/>
    <property type="molecule type" value="Genomic_DNA"/>
</dbReference>
<dbReference type="AlphaFoldDB" id="A0A286UXB2"/>